<evidence type="ECO:0000313" key="2">
    <source>
        <dbReference type="EMBL" id="KAL1195680.1"/>
    </source>
</evidence>
<gene>
    <name evidence="3" type="ORF">V5N11_013161</name>
    <name evidence="2" type="ORF">V5N11_016124</name>
</gene>
<evidence type="ECO:0000259" key="1">
    <source>
        <dbReference type="SMART" id="SM00579"/>
    </source>
</evidence>
<evidence type="ECO:0000313" key="4">
    <source>
        <dbReference type="Proteomes" id="UP001558713"/>
    </source>
</evidence>
<dbReference type="Pfam" id="PF08387">
    <property type="entry name" value="FBD"/>
    <property type="match status" value="1"/>
</dbReference>
<dbReference type="Gene3D" id="3.80.10.10">
    <property type="entry name" value="Ribonuclease Inhibitor"/>
    <property type="match status" value="1"/>
</dbReference>
<dbReference type="EMBL" id="JBANAX010000637">
    <property type="protein sequence ID" value="KAL1199913.1"/>
    <property type="molecule type" value="Genomic_DNA"/>
</dbReference>
<dbReference type="InterPro" id="IPR032675">
    <property type="entry name" value="LRR_dom_sf"/>
</dbReference>
<dbReference type="AlphaFoldDB" id="A0ABD0ZM22"/>
<name>A0ABD0ZM22_CARAN</name>
<proteinExistence type="predicted"/>
<feature type="domain" description="FBD" evidence="1">
    <location>
        <begin position="229"/>
        <end position="308"/>
    </location>
</feature>
<organism evidence="2 4">
    <name type="scientific">Cardamine amara subsp. amara</name>
    <dbReference type="NCBI Taxonomy" id="228776"/>
    <lineage>
        <taxon>Eukaryota</taxon>
        <taxon>Viridiplantae</taxon>
        <taxon>Streptophyta</taxon>
        <taxon>Embryophyta</taxon>
        <taxon>Tracheophyta</taxon>
        <taxon>Spermatophyta</taxon>
        <taxon>Magnoliopsida</taxon>
        <taxon>eudicotyledons</taxon>
        <taxon>Gunneridae</taxon>
        <taxon>Pentapetalae</taxon>
        <taxon>rosids</taxon>
        <taxon>malvids</taxon>
        <taxon>Brassicales</taxon>
        <taxon>Brassicaceae</taxon>
        <taxon>Cardamineae</taxon>
        <taxon>Cardamine</taxon>
    </lineage>
</organism>
<comment type="caution">
    <text evidence="2">The sequence shown here is derived from an EMBL/GenBank/DDBJ whole genome shotgun (WGS) entry which is preliminary data.</text>
</comment>
<dbReference type="Pfam" id="PF07723">
    <property type="entry name" value="LRR_2"/>
    <property type="match status" value="1"/>
</dbReference>
<dbReference type="EMBL" id="JBANAX010000721">
    <property type="protein sequence ID" value="KAL1195680.1"/>
    <property type="molecule type" value="Genomic_DNA"/>
</dbReference>
<reference evidence="2 4" key="1">
    <citation type="submission" date="2024-04" db="EMBL/GenBank/DDBJ databases">
        <title>Genome assembly C_amara_ONT_v2.</title>
        <authorList>
            <person name="Yant L."/>
            <person name="Moore C."/>
            <person name="Slenker M."/>
        </authorList>
    </citation>
    <scope>NUCLEOTIDE SEQUENCE [LARGE SCALE GENOMIC DNA]</scope>
    <source>
        <tissue evidence="2">Leaf</tissue>
    </source>
</reference>
<evidence type="ECO:0000313" key="3">
    <source>
        <dbReference type="EMBL" id="KAL1199913.1"/>
    </source>
</evidence>
<sequence length="309" mass="35067">MFSFNNTLETLKLKHSVLLHLPDRVFMKSLRTLHLDCVDFKDNQSIRFLISGCPNLENLVIDRGYPNVVHTFVIVAPSLKTLSIKDYGGLEDGGYVINAPSLKYLKIEEFSHCGGCCLIENVPMLVEANIKNVSYIVNETILGSLKSAKRLVLDLSPLEITYPTGTIFYQLVNLEMYTRKAEWWNLLALMLDNSPKLQVLKLIGESEPLDLNKDVVVGGKWNQPKNVPECLLSHLKIFVWTGYDWEREEEKEVATYILKNASQLKNANFFTKPIIQSKELNKLEETSEMLKELDGVVRASSSCHLVFVG</sequence>
<dbReference type="PANTHER" id="PTHR31900">
    <property type="entry name" value="F-BOX/RNI SUPERFAMILY PROTEIN-RELATED"/>
    <property type="match status" value="1"/>
</dbReference>
<dbReference type="InterPro" id="IPR006566">
    <property type="entry name" value="FBD"/>
</dbReference>
<dbReference type="Proteomes" id="UP001558713">
    <property type="component" value="Unassembled WGS sequence"/>
</dbReference>
<accession>A0ABD0ZM22</accession>
<dbReference type="InterPro" id="IPR013101">
    <property type="entry name" value="LRR_PRU1-like"/>
</dbReference>
<keyword evidence="4" id="KW-1185">Reference proteome</keyword>
<protein>
    <submittedName>
        <fullName evidence="2">F-box/FBD/LRR-repeat protein</fullName>
    </submittedName>
</protein>
<dbReference type="SUPFAM" id="SSF52058">
    <property type="entry name" value="L domain-like"/>
    <property type="match status" value="1"/>
</dbReference>
<dbReference type="InterPro" id="IPR050232">
    <property type="entry name" value="FBL13/AtMIF1-like"/>
</dbReference>
<dbReference type="PANTHER" id="PTHR31900:SF34">
    <property type="entry name" value="EMB|CAB62440.1-RELATED"/>
    <property type="match status" value="1"/>
</dbReference>
<dbReference type="SMART" id="SM00579">
    <property type="entry name" value="FBD"/>
    <property type="match status" value="1"/>
</dbReference>